<proteinExistence type="predicted"/>
<name>A0A6M8HQP7_9PROT</name>
<dbReference type="KEGG" id="lck:HN018_12105"/>
<keyword evidence="1" id="KW-0472">Membrane</keyword>
<feature type="transmembrane region" description="Helical" evidence="1">
    <location>
        <begin position="120"/>
        <end position="140"/>
    </location>
</feature>
<feature type="transmembrane region" description="Helical" evidence="1">
    <location>
        <begin position="95"/>
        <end position="114"/>
    </location>
</feature>
<evidence type="ECO:0000256" key="1">
    <source>
        <dbReference type="SAM" id="Phobius"/>
    </source>
</evidence>
<dbReference type="AlphaFoldDB" id="A0A6M8HQP7"/>
<dbReference type="Proteomes" id="UP000500767">
    <property type="component" value="Chromosome"/>
</dbReference>
<dbReference type="EMBL" id="CP053708">
    <property type="protein sequence ID" value="QKE90678.1"/>
    <property type="molecule type" value="Genomic_DNA"/>
</dbReference>
<sequence>MNYILPAFKAVSVTFACLAVATGAHALWKPVGFAASFGMPLQPLPKKNDVNINPNRLDGKTAASYVSLMGVRQLATGFTLLAFASQGKWTEMATILVILGLVVATTDGFFLYRSGAGAKGLFHVIPGALIALLAGSVRYLTP</sequence>
<keyword evidence="2" id="KW-0732">Signal</keyword>
<gene>
    <name evidence="3" type="ORF">HN018_12105</name>
</gene>
<evidence type="ECO:0000313" key="4">
    <source>
        <dbReference type="Proteomes" id="UP000500767"/>
    </source>
</evidence>
<feature type="signal peptide" evidence="2">
    <location>
        <begin position="1"/>
        <end position="26"/>
    </location>
</feature>
<protein>
    <submittedName>
        <fullName evidence="3">DUF4267 domain-containing protein</fullName>
    </submittedName>
</protein>
<dbReference type="Pfam" id="PF14087">
    <property type="entry name" value="DUF4267"/>
    <property type="match status" value="1"/>
</dbReference>
<accession>A0A6M8HQP7</accession>
<keyword evidence="4" id="KW-1185">Reference proteome</keyword>
<keyword evidence="1" id="KW-1133">Transmembrane helix</keyword>
<dbReference type="RefSeq" id="WP_171835629.1">
    <property type="nucleotide sequence ID" value="NZ_CP053708.1"/>
</dbReference>
<keyword evidence="1" id="KW-0812">Transmembrane</keyword>
<dbReference type="InterPro" id="IPR025363">
    <property type="entry name" value="DUF4267"/>
</dbReference>
<feature type="chain" id="PRO_5026972623" evidence="2">
    <location>
        <begin position="27"/>
        <end position="142"/>
    </location>
</feature>
<evidence type="ECO:0000256" key="2">
    <source>
        <dbReference type="SAM" id="SignalP"/>
    </source>
</evidence>
<feature type="transmembrane region" description="Helical" evidence="1">
    <location>
        <begin position="62"/>
        <end position="83"/>
    </location>
</feature>
<reference evidence="3 4" key="1">
    <citation type="journal article" date="2014" name="World J. Microbiol. Biotechnol.">
        <title>Biodiversity and physiological characteristics of Antarctic and Arctic lichens-associated bacteria.</title>
        <authorList>
            <person name="Lee Y.M."/>
            <person name="Kim E.H."/>
            <person name="Lee H.K."/>
            <person name="Hong S.G."/>
        </authorList>
    </citation>
    <scope>NUCLEOTIDE SEQUENCE [LARGE SCALE GENOMIC DNA]</scope>
    <source>
        <strain evidence="3 4">PAMC 26569</strain>
    </source>
</reference>
<organism evidence="3 4">
    <name type="scientific">Lichenicola cladoniae</name>
    <dbReference type="NCBI Taxonomy" id="1484109"/>
    <lineage>
        <taxon>Bacteria</taxon>
        <taxon>Pseudomonadati</taxon>
        <taxon>Pseudomonadota</taxon>
        <taxon>Alphaproteobacteria</taxon>
        <taxon>Acetobacterales</taxon>
        <taxon>Acetobacteraceae</taxon>
        <taxon>Lichenicola</taxon>
    </lineage>
</organism>
<evidence type="ECO:0000313" key="3">
    <source>
        <dbReference type="EMBL" id="QKE90678.1"/>
    </source>
</evidence>